<reference evidence="1" key="1">
    <citation type="submission" date="2021-07" db="EMBL/GenBank/DDBJ databases">
        <authorList>
            <person name="Branca A.L. A."/>
        </authorList>
    </citation>
    <scope>NUCLEOTIDE SEQUENCE</scope>
</reference>
<name>A0A9W4NSB1_9EURO</name>
<evidence type="ECO:0000313" key="2">
    <source>
        <dbReference type="Proteomes" id="UP001152646"/>
    </source>
</evidence>
<gene>
    <name evidence="1" type="ORF">PSALAMII_LOCUS8113</name>
</gene>
<protein>
    <submittedName>
        <fullName evidence="1">Uncharacterized protein</fullName>
    </submittedName>
</protein>
<dbReference type="Proteomes" id="UP001152646">
    <property type="component" value="Unassembled WGS sequence"/>
</dbReference>
<dbReference type="OrthoDB" id="76567at2759"/>
<organism evidence="1 2">
    <name type="scientific">Penicillium salamii</name>
    <dbReference type="NCBI Taxonomy" id="1612424"/>
    <lineage>
        <taxon>Eukaryota</taxon>
        <taxon>Fungi</taxon>
        <taxon>Dikarya</taxon>
        <taxon>Ascomycota</taxon>
        <taxon>Pezizomycotina</taxon>
        <taxon>Eurotiomycetes</taxon>
        <taxon>Eurotiomycetidae</taxon>
        <taxon>Eurotiales</taxon>
        <taxon>Aspergillaceae</taxon>
        <taxon>Penicillium</taxon>
    </lineage>
</organism>
<sequence>MPRWGHYGVTAQPDLYELRPQLLSIVKPNTQPQTFNRYLIRQFVMAERLLKKECLPAGTPRCQYHGKMQCLRTIEDVSHTQYSYIILDGVDSRTFYRNFRKGRLGHLVKSCLLPDGIIVLNITMETLVHAAAQAEFMSMIHNWYRNQTEVLTQSTGNLLWRNPHGKKPDGAWMPDSTETYWPSVVVEIGWTEGPKKLRKDIEFWLAGGTKAAISLNITATGRMTLDAWRKNEKGKVESYQKLHINARGSVTGDFSIPFNAFYLREKLETETDLKVTHQMFSDLAKRVQVAIASQQAAKAAERAAADNIQTFCPRCLFPEKRGRSGFAHSVDSSLDIL</sequence>
<comment type="caution">
    <text evidence="1">The sequence shown here is derived from an EMBL/GenBank/DDBJ whole genome shotgun (WGS) entry which is preliminary data.</text>
</comment>
<proteinExistence type="predicted"/>
<accession>A0A9W4NSB1</accession>
<dbReference type="AlphaFoldDB" id="A0A9W4NSB1"/>
<dbReference type="EMBL" id="CAJVPA010000206">
    <property type="protein sequence ID" value="CAG8401096.1"/>
    <property type="molecule type" value="Genomic_DNA"/>
</dbReference>
<evidence type="ECO:0000313" key="1">
    <source>
        <dbReference type="EMBL" id="CAG8401096.1"/>
    </source>
</evidence>